<keyword evidence="5 8" id="KW-1133">Transmembrane helix</keyword>
<dbReference type="InterPro" id="IPR011701">
    <property type="entry name" value="MFS"/>
</dbReference>
<feature type="transmembrane region" description="Helical" evidence="8">
    <location>
        <begin position="596"/>
        <end position="619"/>
    </location>
</feature>
<dbReference type="GO" id="GO:0012505">
    <property type="term" value="C:endomembrane system"/>
    <property type="evidence" value="ECO:0007669"/>
    <property type="project" value="UniProtKB-SubCell"/>
</dbReference>
<dbReference type="SUPFAM" id="SSF103473">
    <property type="entry name" value="MFS general substrate transporter"/>
    <property type="match status" value="1"/>
</dbReference>
<feature type="transmembrane region" description="Helical" evidence="8">
    <location>
        <begin position="357"/>
        <end position="377"/>
    </location>
</feature>
<dbReference type="RefSeq" id="XP_014177506.1">
    <property type="nucleotide sequence ID" value="XM_014322031.1"/>
</dbReference>
<evidence type="ECO:0000256" key="1">
    <source>
        <dbReference type="ARBA" id="ARBA00004127"/>
    </source>
</evidence>
<dbReference type="GeneID" id="25988811"/>
<organism evidence="10 11">
    <name type="scientific">Trichosporon asahii var. asahii (strain ATCC 90039 / CBS 2479 / JCM 2466 / KCTC 7840 / NBRC 103889/ NCYC 2677 / UAMH 7654)</name>
    <name type="common">Yeast</name>
    <dbReference type="NCBI Taxonomy" id="1186058"/>
    <lineage>
        <taxon>Eukaryota</taxon>
        <taxon>Fungi</taxon>
        <taxon>Dikarya</taxon>
        <taxon>Basidiomycota</taxon>
        <taxon>Agaricomycotina</taxon>
        <taxon>Tremellomycetes</taxon>
        <taxon>Trichosporonales</taxon>
        <taxon>Trichosporonaceae</taxon>
        <taxon>Trichosporon</taxon>
    </lineage>
</organism>
<dbReference type="HOGENOM" id="CLU_000960_22_0_1"/>
<feature type="transmembrane region" description="Helical" evidence="8">
    <location>
        <begin position="463"/>
        <end position="482"/>
    </location>
</feature>
<name>J5Q9E2_TRIAS</name>
<feature type="transmembrane region" description="Helical" evidence="8">
    <location>
        <begin position="530"/>
        <end position="548"/>
    </location>
</feature>
<feature type="region of interest" description="Disordered" evidence="7">
    <location>
        <begin position="642"/>
        <end position="753"/>
    </location>
</feature>
<dbReference type="Proteomes" id="UP000002748">
    <property type="component" value="Unassembled WGS sequence"/>
</dbReference>
<evidence type="ECO:0000313" key="11">
    <source>
        <dbReference type="Proteomes" id="UP000002748"/>
    </source>
</evidence>
<feature type="compositionally biased region" description="Basic and acidic residues" evidence="7">
    <location>
        <begin position="56"/>
        <end position="68"/>
    </location>
</feature>
<evidence type="ECO:0000256" key="3">
    <source>
        <dbReference type="ARBA" id="ARBA00022448"/>
    </source>
</evidence>
<feature type="compositionally biased region" description="Basic and acidic residues" evidence="7">
    <location>
        <begin position="20"/>
        <end position="49"/>
    </location>
</feature>
<feature type="compositionally biased region" description="Low complexity" evidence="7">
    <location>
        <begin position="737"/>
        <end position="753"/>
    </location>
</feature>
<dbReference type="OrthoDB" id="10021397at2759"/>
<proteinExistence type="inferred from homology"/>
<dbReference type="FunFam" id="1.20.1720.10:FF:000013">
    <property type="entry name" value="Related to multidrug resistance proteins"/>
    <property type="match status" value="1"/>
</dbReference>
<feature type="transmembrane region" description="Helical" evidence="8">
    <location>
        <begin position="295"/>
        <end position="313"/>
    </location>
</feature>
<dbReference type="GO" id="GO:0005886">
    <property type="term" value="C:plasma membrane"/>
    <property type="evidence" value="ECO:0007669"/>
    <property type="project" value="TreeGrafter"/>
</dbReference>
<feature type="transmembrane region" description="Helical" evidence="8">
    <location>
        <begin position="135"/>
        <end position="160"/>
    </location>
</feature>
<keyword evidence="3" id="KW-0813">Transport</keyword>
<dbReference type="EMBL" id="ALBS01000303">
    <property type="protein sequence ID" value="EJT46178.1"/>
    <property type="molecule type" value="Genomic_DNA"/>
</dbReference>
<feature type="transmembrane region" description="Helical" evidence="8">
    <location>
        <begin position="333"/>
        <end position="351"/>
    </location>
</feature>
<evidence type="ECO:0000256" key="5">
    <source>
        <dbReference type="ARBA" id="ARBA00022989"/>
    </source>
</evidence>
<evidence type="ECO:0000256" key="4">
    <source>
        <dbReference type="ARBA" id="ARBA00022692"/>
    </source>
</evidence>
<feature type="transmembrane region" description="Helical" evidence="8">
    <location>
        <begin position="172"/>
        <end position="191"/>
    </location>
</feature>
<feature type="compositionally biased region" description="Basic and acidic residues" evidence="7">
    <location>
        <begin position="700"/>
        <end position="732"/>
    </location>
</feature>
<comment type="subcellular location">
    <subcellularLocation>
        <location evidence="1">Endomembrane system</location>
        <topology evidence="1">Multi-pass membrane protein</topology>
    </subcellularLocation>
</comment>
<dbReference type="AlphaFoldDB" id="J5Q9E2"/>
<gene>
    <name evidence="10" type="ORF">A1Q1_05299</name>
</gene>
<comment type="caution">
    <text evidence="10">The sequence shown here is derived from an EMBL/GenBank/DDBJ whole genome shotgun (WGS) entry which is preliminary data.</text>
</comment>
<evidence type="ECO:0000256" key="8">
    <source>
        <dbReference type="SAM" id="Phobius"/>
    </source>
</evidence>
<feature type="transmembrane region" description="Helical" evidence="8">
    <location>
        <begin position="228"/>
        <end position="249"/>
    </location>
</feature>
<dbReference type="PANTHER" id="PTHR23501:SF189">
    <property type="entry name" value="DRUG TRANSPORTER, PUTATIVE (AFU_ORTHOLOGUE AFUA_4G03920)-RELATED"/>
    <property type="match status" value="1"/>
</dbReference>
<evidence type="ECO:0000256" key="6">
    <source>
        <dbReference type="ARBA" id="ARBA00023136"/>
    </source>
</evidence>
<dbReference type="PANTHER" id="PTHR23501">
    <property type="entry name" value="MAJOR FACILITATOR SUPERFAMILY"/>
    <property type="match status" value="1"/>
</dbReference>
<reference evidence="10 11" key="1">
    <citation type="journal article" date="2012" name="Eukaryot. Cell">
        <title>Draft genome sequence of CBS 2479, the standard type strain of Trichosporon asahii.</title>
        <authorList>
            <person name="Yang R.Y."/>
            <person name="Li H.T."/>
            <person name="Zhu H."/>
            <person name="Zhou G.P."/>
            <person name="Wang M."/>
            <person name="Wang L."/>
        </authorList>
    </citation>
    <scope>NUCLEOTIDE SEQUENCE [LARGE SCALE GENOMIC DNA]</scope>
    <source>
        <strain evidence="11">ATCC 90039 / CBS 2479 / JCM 2466 / KCTC 7840 / NCYC 2677 / UAMH 7654</strain>
    </source>
</reference>
<evidence type="ECO:0000256" key="7">
    <source>
        <dbReference type="SAM" id="MobiDB-lite"/>
    </source>
</evidence>
<keyword evidence="4 8" id="KW-0812">Transmembrane</keyword>
<dbReference type="InterPro" id="IPR020846">
    <property type="entry name" value="MFS_dom"/>
</dbReference>
<feature type="transmembrane region" description="Helical" evidence="8">
    <location>
        <begin position="397"/>
        <end position="418"/>
    </location>
</feature>
<accession>J5Q9E2</accession>
<dbReference type="PRINTS" id="PR01036">
    <property type="entry name" value="TCRTETB"/>
</dbReference>
<sequence>MATHETGEYAVQDEDVVGLHTHDEHEHEHHDHDGHYDAYDEKYDRRDEEAAIESSGDGKSRAPGDDRTPPVMSDSTAKTEEEDLNGVRNPPSNGSDGERTAHEEDVEGSAGAGDDKKKKKFELTDQTNLLPVKQVMLIFAGLNCALFCSLLDQTIVATALPTLGRIFNQASIASWVGTAYMLTSTALQPVYGRLSDIFGRKSVLLGSLIIFLFGSLACALAQTMIQLIIFRAIQGLGGGGILTLAMIIISDVVSLKDRGKYQGITGGVVAVANSVGPILGGIFTEKVTWRWCFYINLPLTGLAIVVVFFFLPLKRVQGSMVAKLKKLDYLGSALTLAWAVLVLIAISWGGVEYSWTSAAVLAPLIIGIVLLIVFIVVEAKLMTLPLIPMYIFKDRTVAASMATTFANGCAFYATLYYLPQYFQVVRQESPVQSGVDMLPLTFVQVFFSFLSGFLVSKTGDYKWNLMAGFFIWTIGLGVMSSVGPDTSKAKIYGYQVLIAVGAGQTFQTSLIAIQASVARKDMATATGCRNFLRMLGGTVSLAVCAAIINNVVTSELTGKGFQRSLIDSVLKDPTELHDLPLDAAQLDAVRAAYSRGINACFWFCVPMAGLSFIITVFFIRRVSLKREDDAKLKEEGKKWVEERKAKKRAARGAVGSGHTTPATGAQTPATRPHTPENDTGVLRLQRNDSDEDTYTASPVEAKKEIDRTESGHSAHSGLERAEEVAEGVKEAVEEGVEASAAKGAEAAGVRMSR</sequence>
<feature type="transmembrane region" description="Helical" evidence="8">
    <location>
        <begin position="261"/>
        <end position="283"/>
    </location>
</feature>
<evidence type="ECO:0000259" key="9">
    <source>
        <dbReference type="PROSITE" id="PS50850"/>
    </source>
</evidence>
<feature type="transmembrane region" description="Helical" evidence="8">
    <location>
        <begin position="494"/>
        <end position="518"/>
    </location>
</feature>
<evidence type="ECO:0000256" key="2">
    <source>
        <dbReference type="ARBA" id="ARBA00008335"/>
    </source>
</evidence>
<dbReference type="CDD" id="cd17502">
    <property type="entry name" value="MFS_Azr1_MDR_like"/>
    <property type="match status" value="1"/>
</dbReference>
<dbReference type="GO" id="GO:0022857">
    <property type="term" value="F:transmembrane transporter activity"/>
    <property type="evidence" value="ECO:0007669"/>
    <property type="project" value="InterPro"/>
</dbReference>
<dbReference type="InterPro" id="IPR036259">
    <property type="entry name" value="MFS_trans_sf"/>
</dbReference>
<evidence type="ECO:0000313" key="10">
    <source>
        <dbReference type="EMBL" id="EJT46178.1"/>
    </source>
</evidence>
<dbReference type="VEuPathDB" id="FungiDB:A1Q1_05299"/>
<dbReference type="KEGG" id="tasa:A1Q1_05299"/>
<protein>
    <submittedName>
        <fullName evidence="10">Tetracycline efflux protein</fullName>
    </submittedName>
</protein>
<feature type="compositionally biased region" description="Low complexity" evidence="7">
    <location>
        <begin position="659"/>
        <end position="672"/>
    </location>
</feature>
<dbReference type="PROSITE" id="PS50850">
    <property type="entry name" value="MFS"/>
    <property type="match status" value="1"/>
</dbReference>
<comment type="similarity">
    <text evidence="2">Belongs to the major facilitator superfamily.</text>
</comment>
<keyword evidence="6 8" id="KW-0472">Membrane</keyword>
<feature type="domain" description="Major facilitator superfamily (MFS) profile" evidence="9">
    <location>
        <begin position="138"/>
        <end position="623"/>
    </location>
</feature>
<dbReference type="Pfam" id="PF07690">
    <property type="entry name" value="MFS_1"/>
    <property type="match status" value="1"/>
</dbReference>
<feature type="transmembrane region" description="Helical" evidence="8">
    <location>
        <begin position="203"/>
        <end position="222"/>
    </location>
</feature>
<dbReference type="Gene3D" id="1.20.1720.10">
    <property type="entry name" value="Multidrug resistance protein D"/>
    <property type="match status" value="1"/>
</dbReference>
<dbReference type="Gene3D" id="1.20.1250.20">
    <property type="entry name" value="MFS general substrate transporter like domains"/>
    <property type="match status" value="1"/>
</dbReference>
<feature type="transmembrane region" description="Helical" evidence="8">
    <location>
        <begin position="438"/>
        <end position="456"/>
    </location>
</feature>
<feature type="region of interest" description="Disordered" evidence="7">
    <location>
        <begin position="1"/>
        <end position="118"/>
    </location>
</feature>